<dbReference type="EMBL" id="RAPO01000001">
    <property type="protein sequence ID" value="RKD98367.1"/>
    <property type="molecule type" value="Genomic_DNA"/>
</dbReference>
<keyword evidence="4" id="KW-1185">Reference proteome</keyword>
<evidence type="ECO:0000256" key="1">
    <source>
        <dbReference type="SAM" id="MobiDB-lite"/>
    </source>
</evidence>
<feature type="region of interest" description="Disordered" evidence="1">
    <location>
        <begin position="90"/>
        <end position="110"/>
    </location>
</feature>
<name>A0A3R7I0C2_9EURY</name>
<dbReference type="OrthoDB" id="10769at2157"/>
<dbReference type="AlphaFoldDB" id="A0A3R7I0C2"/>
<comment type="caution">
    <text evidence="3">The sequence shown here is derived from an EMBL/GenBank/DDBJ whole genome shotgun (WGS) entry which is preliminary data.</text>
</comment>
<proteinExistence type="predicted"/>
<keyword evidence="2" id="KW-0472">Membrane</keyword>
<accession>A0A3R7I0C2</accession>
<protein>
    <submittedName>
        <fullName evidence="3">Uncharacterized protein</fullName>
    </submittedName>
</protein>
<keyword evidence="2" id="KW-0812">Transmembrane</keyword>
<gene>
    <name evidence="3" type="ORF">ATJ93_1374</name>
</gene>
<reference evidence="3 4" key="1">
    <citation type="submission" date="2018-09" db="EMBL/GenBank/DDBJ databases">
        <title>Genomic Encyclopedia of Archaeal and Bacterial Type Strains, Phase II (KMG-II): from individual species to whole genera.</title>
        <authorList>
            <person name="Goeker M."/>
        </authorList>
    </citation>
    <scope>NUCLEOTIDE SEQUENCE [LARGE SCALE GENOMIC DNA]</scope>
    <source>
        <strain evidence="3 4">DSM 13151</strain>
    </source>
</reference>
<feature type="transmembrane region" description="Helical" evidence="2">
    <location>
        <begin position="20"/>
        <end position="38"/>
    </location>
</feature>
<sequence>MVRTIGREGTDRMEALGDGVFAIPLLIAPLQVLWIRYYRRVTADADERDGERREGEEDGRRATDTRCCARCSRYLLGTCVPTDRRRWQRLPRPRARLLTQPESPVSTNVR</sequence>
<evidence type="ECO:0000313" key="4">
    <source>
        <dbReference type="Proteomes" id="UP000283805"/>
    </source>
</evidence>
<dbReference type="Proteomes" id="UP000283805">
    <property type="component" value="Unassembled WGS sequence"/>
</dbReference>
<dbReference type="RefSeq" id="WP_120243798.1">
    <property type="nucleotide sequence ID" value="NZ_RAPO01000001.1"/>
</dbReference>
<keyword evidence="2" id="KW-1133">Transmembrane helix</keyword>
<evidence type="ECO:0000256" key="2">
    <source>
        <dbReference type="SAM" id="Phobius"/>
    </source>
</evidence>
<evidence type="ECO:0000313" key="3">
    <source>
        <dbReference type="EMBL" id="RKD98367.1"/>
    </source>
</evidence>
<organism evidence="3 4">
    <name type="scientific">Halopiger aswanensis</name>
    <dbReference type="NCBI Taxonomy" id="148449"/>
    <lineage>
        <taxon>Archaea</taxon>
        <taxon>Methanobacteriati</taxon>
        <taxon>Methanobacteriota</taxon>
        <taxon>Stenosarchaea group</taxon>
        <taxon>Halobacteria</taxon>
        <taxon>Halobacteriales</taxon>
        <taxon>Natrialbaceae</taxon>
        <taxon>Halopiger</taxon>
    </lineage>
</organism>